<protein>
    <submittedName>
        <fullName evidence="1">Uncharacterized protein</fullName>
    </submittedName>
</protein>
<organism evidence="1 2">
    <name type="scientific">Trichothecium roseum</name>
    <dbReference type="NCBI Taxonomy" id="47278"/>
    <lineage>
        <taxon>Eukaryota</taxon>
        <taxon>Fungi</taxon>
        <taxon>Dikarya</taxon>
        <taxon>Ascomycota</taxon>
        <taxon>Pezizomycotina</taxon>
        <taxon>Sordariomycetes</taxon>
        <taxon>Hypocreomycetidae</taxon>
        <taxon>Hypocreales</taxon>
        <taxon>Hypocreales incertae sedis</taxon>
        <taxon>Trichothecium</taxon>
    </lineage>
</organism>
<sequence>MSVRSDAGQQPLRSALKTEDDGDKTPPASGSLKAVQIADPVSENYIDDDGLSIKQFKTGHGRRMSGRLPPAQLPGSSRSSAYEGSPSLRPQDDDHPHFSSHHHQHKYYSEKLLSQVGEWLERQRTKQHSKKKSHKRRKSTSPSNKGAEAHEKTARARADSLDSQSSDTSLDKLQRILDNNMMSMGLNALPQYSPKVSRNRHRKNSSRTSLQRTASSDTDYVDGDAIIPDCDAWLDNTKTLGYGGNPPSTPDEVNERAKKEKEAWLAFKNDIIRIAHTLRIKGWRRVPLESGDLIDVERLSGALTNAVYVVTPPAALEKAEGKKTPNKLLLRIYGPQVENLIDRESELMVLQRLARKKIGPRLLGTFKNGRFEQFFKASALTPTEFRNPDVSKQIAKRMRELHDGIELLDDEREGGPTVWKNWNSWVDNVSRIMSFLDGEADEDSGGAERRQSVLHAWKSKGYVCGTPWPQFKAMVEKYRDHIEGFYKTKQNLNDHLVFAHNDTQYGNILRFQVDDAKSPLLQAANKHKQLIVIDFEYAAANTRGQEFANHFTEWMYNYHHPTESWAITPGRYPTVEEQHRFLKAYVEHRPQFPHASSTPKLSPRDDVTPGSSTPSLPPTNSSSSIVDFMLDSRAPPGGWPAAEHEREQQTEARIRELREEARLWRPINSVFWISWGIVQARVPGLDGVEDEDVGVDDFDYLSYAQDRALFFWGDCVQLGLVKLEELPERLRSMIKIVEN</sequence>
<proteinExistence type="predicted"/>
<evidence type="ECO:0000313" key="2">
    <source>
        <dbReference type="Proteomes" id="UP001163324"/>
    </source>
</evidence>
<comment type="caution">
    <text evidence="1">The sequence shown here is derived from an EMBL/GenBank/DDBJ whole genome shotgun (WGS) entry which is preliminary data.</text>
</comment>
<dbReference type="EMBL" id="CM047940">
    <property type="protein sequence ID" value="KAI9904177.1"/>
    <property type="molecule type" value="Genomic_DNA"/>
</dbReference>
<gene>
    <name evidence="1" type="ORF">N3K66_000706</name>
</gene>
<reference evidence="1" key="1">
    <citation type="submission" date="2022-10" db="EMBL/GenBank/DDBJ databases">
        <title>Complete Genome of Trichothecium roseum strain YXFP-22015, a Plant Pathogen Isolated from Citrus.</title>
        <authorList>
            <person name="Wang Y."/>
            <person name="Zhu L."/>
        </authorList>
    </citation>
    <scope>NUCLEOTIDE SEQUENCE</scope>
    <source>
        <strain evidence="1">YXFP-22015</strain>
    </source>
</reference>
<name>A0ACC0VE63_9HYPO</name>
<evidence type="ECO:0000313" key="1">
    <source>
        <dbReference type="EMBL" id="KAI9904177.1"/>
    </source>
</evidence>
<accession>A0ACC0VE63</accession>
<keyword evidence="2" id="KW-1185">Reference proteome</keyword>
<dbReference type="Proteomes" id="UP001163324">
    <property type="component" value="Chromosome 1"/>
</dbReference>